<proteinExistence type="predicted"/>
<dbReference type="PROSITE" id="PS00041">
    <property type="entry name" value="HTH_ARAC_FAMILY_1"/>
    <property type="match status" value="1"/>
</dbReference>
<dbReference type="SUPFAM" id="SSF46689">
    <property type="entry name" value="Homeodomain-like"/>
    <property type="match status" value="1"/>
</dbReference>
<dbReference type="InterPro" id="IPR018060">
    <property type="entry name" value="HTH_AraC"/>
</dbReference>
<dbReference type="EMBL" id="JAPJZH010000003">
    <property type="protein sequence ID" value="MDA4845156.1"/>
    <property type="molecule type" value="Genomic_DNA"/>
</dbReference>
<evidence type="ECO:0000259" key="4">
    <source>
        <dbReference type="PROSITE" id="PS01124"/>
    </source>
</evidence>
<gene>
    <name evidence="5" type="ORF">OOZ53_07320</name>
</gene>
<dbReference type="Pfam" id="PF12625">
    <property type="entry name" value="Arabinose_bd"/>
    <property type="match status" value="1"/>
</dbReference>
<dbReference type="PROSITE" id="PS01124">
    <property type="entry name" value="HTH_ARAC_FAMILY_2"/>
    <property type="match status" value="1"/>
</dbReference>
<dbReference type="PANTHER" id="PTHR47894:SF1">
    <property type="entry name" value="HTH-TYPE TRANSCRIPTIONAL REGULATOR VQSM"/>
    <property type="match status" value="1"/>
</dbReference>
<accession>A0ABT4VKF0</accession>
<reference evidence="5" key="1">
    <citation type="submission" date="2022-11" db="EMBL/GenBank/DDBJ databases">
        <title>Hoeflea poritis sp. nov., isolated from scleractinian coral Porites lutea.</title>
        <authorList>
            <person name="Zhang G."/>
            <person name="Wei Q."/>
            <person name="Cai L."/>
        </authorList>
    </citation>
    <scope>NUCLEOTIDE SEQUENCE</scope>
    <source>
        <strain evidence="5">E7-10</strain>
    </source>
</reference>
<feature type="domain" description="HTH araC/xylS-type" evidence="4">
    <location>
        <begin position="240"/>
        <end position="337"/>
    </location>
</feature>
<keyword evidence="1" id="KW-0805">Transcription regulation</keyword>
<dbReference type="InterPro" id="IPR032687">
    <property type="entry name" value="AraC-type_N"/>
</dbReference>
<dbReference type="SMART" id="SM00342">
    <property type="entry name" value="HTH_ARAC"/>
    <property type="match status" value="1"/>
</dbReference>
<comment type="caution">
    <text evidence="5">The sequence shown here is derived from an EMBL/GenBank/DDBJ whole genome shotgun (WGS) entry which is preliminary data.</text>
</comment>
<dbReference type="InterPro" id="IPR009057">
    <property type="entry name" value="Homeodomain-like_sf"/>
</dbReference>
<evidence type="ECO:0000256" key="3">
    <source>
        <dbReference type="ARBA" id="ARBA00023163"/>
    </source>
</evidence>
<evidence type="ECO:0000313" key="5">
    <source>
        <dbReference type="EMBL" id="MDA4845156.1"/>
    </source>
</evidence>
<evidence type="ECO:0000256" key="1">
    <source>
        <dbReference type="ARBA" id="ARBA00023015"/>
    </source>
</evidence>
<dbReference type="Gene3D" id="1.10.10.60">
    <property type="entry name" value="Homeodomain-like"/>
    <property type="match status" value="1"/>
</dbReference>
<keyword evidence="6" id="KW-1185">Reference proteome</keyword>
<evidence type="ECO:0000256" key="2">
    <source>
        <dbReference type="ARBA" id="ARBA00023125"/>
    </source>
</evidence>
<dbReference type="PANTHER" id="PTHR47894">
    <property type="entry name" value="HTH-TYPE TRANSCRIPTIONAL REGULATOR GADX"/>
    <property type="match status" value="1"/>
</dbReference>
<organism evidence="5 6">
    <name type="scientific">Hoeflea poritis</name>
    <dbReference type="NCBI Taxonomy" id="2993659"/>
    <lineage>
        <taxon>Bacteria</taxon>
        <taxon>Pseudomonadati</taxon>
        <taxon>Pseudomonadota</taxon>
        <taxon>Alphaproteobacteria</taxon>
        <taxon>Hyphomicrobiales</taxon>
        <taxon>Rhizobiaceae</taxon>
        <taxon>Hoeflea</taxon>
    </lineage>
</organism>
<protein>
    <submittedName>
        <fullName evidence="5">AraC family transcriptional regulator ligand-binding domain-containing protein</fullName>
    </submittedName>
</protein>
<keyword evidence="2" id="KW-0238">DNA-binding</keyword>
<dbReference type="RefSeq" id="WP_271088725.1">
    <property type="nucleotide sequence ID" value="NZ_JAPJZH010000003.1"/>
</dbReference>
<dbReference type="InterPro" id="IPR018062">
    <property type="entry name" value="HTH_AraC-typ_CS"/>
</dbReference>
<evidence type="ECO:0000313" key="6">
    <source>
        <dbReference type="Proteomes" id="UP001148313"/>
    </source>
</evidence>
<dbReference type="Proteomes" id="UP001148313">
    <property type="component" value="Unassembled WGS sequence"/>
</dbReference>
<name>A0ABT4VKF0_9HYPH</name>
<keyword evidence="3" id="KW-0804">Transcription</keyword>
<sequence length="345" mass="38028">MKNASQKRSPGSVRILCEAAPSYNVEAEQCLEGTGLVTFDLYSSDMKVTLAQEVTAIGNFLKYAPNRPGLGVEIGRRYRPEVFGIWGYAILSSPTFRASLKTAIDYANLSFIIATVGLDELHDPPLLTFDTSGLSPRVKSFVLERHLTVLANFSAQLLPKFSLSDFTFLTTLDDPDVAAAIESMLGISVMPGRPRDAIALPKDLLDRPLPQHDPAVMEYCLGQCRNLLNLEDRPYPKWTAQVREATLLEMGNDPTIGTVAAKLGVTERTLRRRLSEESTSFRQILVDARLAIGHELLKTAGLDVTTVAWRTGYSEPSSFVRAFTKKYNYSPGSLKKDAAHNRVSA</sequence>
<dbReference type="Pfam" id="PF12833">
    <property type="entry name" value="HTH_18"/>
    <property type="match status" value="1"/>
</dbReference>